<dbReference type="AlphaFoldDB" id="A0A8R2F8P6"/>
<feature type="domain" description="C2H2-type" evidence="8">
    <location>
        <begin position="215"/>
        <end position="242"/>
    </location>
</feature>
<evidence type="ECO:0000256" key="5">
    <source>
        <dbReference type="ARBA" id="ARBA00023242"/>
    </source>
</evidence>
<dbReference type="InterPro" id="IPR013087">
    <property type="entry name" value="Znf_C2H2_type"/>
</dbReference>
<feature type="domain" description="C2H2-type" evidence="8">
    <location>
        <begin position="158"/>
        <end position="185"/>
    </location>
</feature>
<accession>A0A8R2F8P6</accession>
<keyword evidence="1" id="KW-0479">Metal-binding</keyword>
<feature type="domain" description="C2H2-type" evidence="8">
    <location>
        <begin position="290"/>
        <end position="323"/>
    </location>
</feature>
<organism evidence="9 10">
    <name type="scientific">Acyrthosiphon pisum</name>
    <name type="common">Pea aphid</name>
    <dbReference type="NCBI Taxonomy" id="7029"/>
    <lineage>
        <taxon>Eukaryota</taxon>
        <taxon>Metazoa</taxon>
        <taxon>Ecdysozoa</taxon>
        <taxon>Arthropoda</taxon>
        <taxon>Hexapoda</taxon>
        <taxon>Insecta</taxon>
        <taxon>Pterygota</taxon>
        <taxon>Neoptera</taxon>
        <taxon>Paraneoptera</taxon>
        <taxon>Hemiptera</taxon>
        <taxon>Sternorrhyncha</taxon>
        <taxon>Aphidomorpha</taxon>
        <taxon>Aphidoidea</taxon>
        <taxon>Aphididae</taxon>
        <taxon>Macrosiphini</taxon>
        <taxon>Acyrthosiphon</taxon>
    </lineage>
</organism>
<reference evidence="10" key="1">
    <citation type="submission" date="2010-06" db="EMBL/GenBank/DDBJ databases">
        <authorList>
            <person name="Jiang H."/>
            <person name="Abraham K."/>
            <person name="Ali S."/>
            <person name="Alsbrooks S.L."/>
            <person name="Anim B.N."/>
            <person name="Anosike U.S."/>
            <person name="Attaway T."/>
            <person name="Bandaranaike D.P."/>
            <person name="Battles P.K."/>
            <person name="Bell S.N."/>
            <person name="Bell A.V."/>
            <person name="Beltran B."/>
            <person name="Bickham C."/>
            <person name="Bustamante Y."/>
            <person name="Caleb T."/>
            <person name="Canada A."/>
            <person name="Cardenas V."/>
            <person name="Carter K."/>
            <person name="Chacko J."/>
            <person name="Chandrabose M.N."/>
            <person name="Chavez D."/>
            <person name="Chavez A."/>
            <person name="Chen L."/>
            <person name="Chu H.-S."/>
            <person name="Claassen K.J."/>
            <person name="Cockrell R."/>
            <person name="Collins M."/>
            <person name="Cooper J.A."/>
            <person name="Cree A."/>
            <person name="Curry S.M."/>
            <person name="Da Y."/>
            <person name="Dao M.D."/>
            <person name="Das B."/>
            <person name="Davila M.-L."/>
            <person name="Davy-Carroll L."/>
            <person name="Denson S."/>
            <person name="Dinh H."/>
            <person name="Ebong V.E."/>
            <person name="Edwards J.R."/>
            <person name="Egan A."/>
            <person name="El-Daye J."/>
            <person name="Escobedo L."/>
            <person name="Fernandez S."/>
            <person name="Fernando P.R."/>
            <person name="Flagg N."/>
            <person name="Forbes L.D."/>
            <person name="Fowler R.G."/>
            <person name="Fu Q."/>
            <person name="Gabisi R.A."/>
            <person name="Ganer J."/>
            <person name="Garbino Pronczuk A."/>
            <person name="Garcia R.M."/>
            <person name="Garner T."/>
            <person name="Garrett T.E."/>
            <person name="Gonzalez D.A."/>
            <person name="Hamid H."/>
            <person name="Hawkins E.S."/>
            <person name="Hirani K."/>
            <person name="Hogues M.E."/>
            <person name="Hollins B."/>
            <person name="Hsiao C.-H."/>
            <person name="Jabil R."/>
            <person name="James M.L."/>
            <person name="Jhangiani S.N."/>
            <person name="Johnson B."/>
            <person name="Johnson Q."/>
            <person name="Joshi V."/>
            <person name="Kalu J.B."/>
            <person name="Kam C."/>
            <person name="Kashfia A."/>
            <person name="Keebler J."/>
            <person name="Kisamo H."/>
            <person name="Kovar C.L."/>
            <person name="Lago L.A."/>
            <person name="Lai C.-Y."/>
            <person name="Laidlaw J."/>
            <person name="Lara F."/>
            <person name="Le T.-K."/>
            <person name="Lee S.L."/>
            <person name="Legall F.H."/>
            <person name="Lemon S.J."/>
            <person name="Lewis L.R."/>
            <person name="Li B."/>
            <person name="Liu Y."/>
            <person name="Liu Y.-S."/>
            <person name="Lopez J."/>
            <person name="Lozado R.J."/>
            <person name="Lu J."/>
            <person name="Madu R.C."/>
            <person name="Maheshwari M."/>
            <person name="Maheshwari R."/>
            <person name="Malloy K."/>
            <person name="Martinez E."/>
            <person name="Mathew T."/>
            <person name="Mercado I.C."/>
            <person name="Mercado C."/>
            <person name="Meyer B."/>
            <person name="Montgomery K."/>
            <person name="Morgan M.B."/>
            <person name="Munidasa M."/>
            <person name="Nazareth L.V."/>
            <person name="Nelson J."/>
            <person name="Ng B.M."/>
            <person name="Nguyen N.B."/>
            <person name="Nguyen P.Q."/>
            <person name="Nguyen T."/>
            <person name="Obregon M."/>
            <person name="Okwuonu G.O."/>
            <person name="Onwere C.G."/>
            <person name="Orozco G."/>
            <person name="Parra A."/>
            <person name="Patel S."/>
            <person name="Patil S."/>
            <person name="Perez A."/>
            <person name="Perez Y."/>
            <person name="Pham C."/>
            <person name="Primus E.L."/>
            <person name="Pu L.-L."/>
            <person name="Puazo M."/>
            <person name="Qin X."/>
            <person name="Quiroz J.B."/>
            <person name="Reese J."/>
            <person name="Richards S."/>
            <person name="Rives C.M."/>
            <person name="Robberts R."/>
            <person name="Ruiz S.J."/>
            <person name="Ruiz M.J."/>
            <person name="Santibanez J."/>
            <person name="Schneider B.W."/>
            <person name="Sisson I."/>
            <person name="Smith M."/>
            <person name="Sodergren E."/>
            <person name="Song X.-Z."/>
            <person name="Song B.B."/>
            <person name="Summersgill H."/>
            <person name="Thelus R."/>
            <person name="Thornton R.D."/>
            <person name="Trejos Z.Y."/>
            <person name="Usmani K."/>
            <person name="Vattathil S."/>
            <person name="Villasana D."/>
            <person name="Walker D.L."/>
            <person name="Wang S."/>
            <person name="Wang K."/>
            <person name="White C.S."/>
            <person name="Williams A.C."/>
            <person name="Williamson J."/>
            <person name="Wilson K."/>
            <person name="Woghiren I.O."/>
            <person name="Woodworth J.R."/>
            <person name="Worley K.C."/>
            <person name="Wright R.A."/>
            <person name="Wu W."/>
            <person name="Young L."/>
            <person name="Zhang L."/>
            <person name="Zhang J."/>
            <person name="Zhu Y."/>
            <person name="Muzny D.M."/>
            <person name="Weinstock G."/>
            <person name="Gibbs R.A."/>
        </authorList>
    </citation>
    <scope>NUCLEOTIDE SEQUENCE [LARGE SCALE GENOMIC DNA]</scope>
    <source>
        <strain evidence="10">LSR1</strain>
    </source>
</reference>
<reference evidence="9" key="2">
    <citation type="submission" date="2022-06" db="UniProtKB">
        <authorList>
            <consortium name="EnsemblMetazoa"/>
        </authorList>
    </citation>
    <scope>IDENTIFICATION</scope>
</reference>
<dbReference type="InterPro" id="IPR050826">
    <property type="entry name" value="Krueppel_C2H2_ZnFinger"/>
</dbReference>
<dbReference type="RefSeq" id="XP_008181525.1">
    <property type="nucleotide sequence ID" value="XM_008183303.3"/>
</dbReference>
<sequence>MIGAELLAQIDPRLKEITGNYIDNFGGLDIIFIGDLRQLPPVRAAPIDKSISSFNSKEDIDTTNFDDEVDHVDDMVHSMVQRSQLMLSDIEPEKNTYNCHLCKSSFPKKRDLSKHQKSHKKNYENSYKPKNSHSTFPEELHLTKHNKTPEPKKTKRLYECSLCRSTFPTASKLESHTKYHIGDSPLIQCHLCDALFILQSYLSIHMRSHFVDKPYQCRHCLATFAQKKSYSYHLKTHRDLELRRCIRCNMLFFPKTKLIKRFKCVECNKRFGQKAVLRSHMRTHSIEQKYKCDTCGVVFEQKSNLIKHIKKYITRKSHTKETCLCLICLKSFFEKKELTLHIKLHMKNMSSECLICKKPFLQVPVSAKVLRDITGNKKNICDVCSVIF</sequence>
<feature type="domain" description="C2H2-type" evidence="8">
    <location>
        <begin position="323"/>
        <end position="350"/>
    </location>
</feature>
<feature type="domain" description="C2H2-type" evidence="8">
    <location>
        <begin position="97"/>
        <end position="124"/>
    </location>
</feature>
<evidence type="ECO:0000256" key="3">
    <source>
        <dbReference type="ARBA" id="ARBA00022771"/>
    </source>
</evidence>
<dbReference type="OrthoDB" id="6077919at2759"/>
<evidence type="ECO:0000313" key="9">
    <source>
        <dbReference type="EnsemblMetazoa" id="XP_008181525.1"/>
    </source>
</evidence>
<evidence type="ECO:0000256" key="2">
    <source>
        <dbReference type="ARBA" id="ARBA00022737"/>
    </source>
</evidence>
<dbReference type="Pfam" id="PF00096">
    <property type="entry name" value="zf-C2H2"/>
    <property type="match status" value="4"/>
</dbReference>
<evidence type="ECO:0000256" key="7">
    <source>
        <dbReference type="SAM" id="MobiDB-lite"/>
    </source>
</evidence>
<feature type="compositionally biased region" description="Polar residues" evidence="7">
    <location>
        <begin position="124"/>
        <end position="135"/>
    </location>
</feature>
<dbReference type="PROSITE" id="PS00028">
    <property type="entry name" value="ZINC_FINGER_C2H2_1"/>
    <property type="match status" value="6"/>
</dbReference>
<keyword evidence="2" id="KW-0677">Repeat</keyword>
<keyword evidence="3 6" id="KW-0863">Zinc-finger</keyword>
<dbReference type="Proteomes" id="UP000007819">
    <property type="component" value="Chromosome A1"/>
</dbReference>
<dbReference type="GO" id="GO:0008270">
    <property type="term" value="F:zinc ion binding"/>
    <property type="evidence" value="ECO:0007669"/>
    <property type="project" value="UniProtKB-KW"/>
</dbReference>
<evidence type="ECO:0000256" key="4">
    <source>
        <dbReference type="ARBA" id="ARBA00022833"/>
    </source>
</evidence>
<proteinExistence type="predicted"/>
<dbReference type="GeneID" id="103308951"/>
<keyword evidence="10" id="KW-1185">Reference proteome</keyword>
<dbReference type="SMART" id="SM00355">
    <property type="entry name" value="ZnF_C2H2"/>
    <property type="match status" value="7"/>
</dbReference>
<feature type="region of interest" description="Disordered" evidence="7">
    <location>
        <begin position="110"/>
        <end position="140"/>
    </location>
</feature>
<keyword evidence="4" id="KW-0862">Zinc</keyword>
<keyword evidence="5" id="KW-0539">Nucleus</keyword>
<dbReference type="Gene3D" id="3.30.160.60">
    <property type="entry name" value="Classic Zinc Finger"/>
    <property type="match status" value="5"/>
</dbReference>
<name>A0A8R2F8P6_ACYPI</name>
<dbReference type="PANTHER" id="PTHR24377">
    <property type="entry name" value="IP01015P-RELATED"/>
    <property type="match status" value="1"/>
</dbReference>
<feature type="domain" description="C2H2-type" evidence="8">
    <location>
        <begin position="187"/>
        <end position="214"/>
    </location>
</feature>
<evidence type="ECO:0000256" key="1">
    <source>
        <dbReference type="ARBA" id="ARBA00022723"/>
    </source>
</evidence>
<protein>
    <recommendedName>
        <fullName evidence="8">C2H2-type domain-containing protein</fullName>
    </recommendedName>
</protein>
<evidence type="ECO:0000256" key="6">
    <source>
        <dbReference type="PROSITE-ProRule" id="PRU00042"/>
    </source>
</evidence>
<evidence type="ECO:0000313" key="10">
    <source>
        <dbReference type="Proteomes" id="UP000007819"/>
    </source>
</evidence>
<dbReference type="InterPro" id="IPR036236">
    <property type="entry name" value="Znf_C2H2_sf"/>
</dbReference>
<dbReference type="PROSITE" id="PS50157">
    <property type="entry name" value="ZINC_FINGER_C2H2_2"/>
    <property type="match status" value="7"/>
</dbReference>
<evidence type="ECO:0000259" key="8">
    <source>
        <dbReference type="PROSITE" id="PS50157"/>
    </source>
</evidence>
<feature type="domain" description="C2H2-type" evidence="8">
    <location>
        <begin position="262"/>
        <end position="289"/>
    </location>
</feature>
<dbReference type="EnsemblMetazoa" id="XM_008183303.3">
    <property type="protein sequence ID" value="XP_008181525.1"/>
    <property type="gene ID" value="LOC103308951"/>
</dbReference>
<dbReference type="FunFam" id="3.30.160.60:FF:001177">
    <property type="entry name" value="Zinc finger protein 33A"/>
    <property type="match status" value="1"/>
</dbReference>
<dbReference type="SUPFAM" id="SSF57667">
    <property type="entry name" value="beta-beta-alpha zinc fingers"/>
    <property type="match status" value="4"/>
</dbReference>
<dbReference type="KEGG" id="api:103308951"/>